<comment type="catalytic activity">
    <reaction evidence="1">
        <text>Hydrolysis of terminal non-reducing N-acetyl-D-hexosamine residues in N-acetyl-beta-D-hexosaminides.</text>
        <dbReference type="EC" id="3.2.1.52"/>
    </reaction>
</comment>
<dbReference type="Pfam" id="PF02838">
    <property type="entry name" value="Glyco_hydro_20b"/>
    <property type="match status" value="1"/>
</dbReference>
<dbReference type="Pfam" id="PF13290">
    <property type="entry name" value="CHB_HEX_C_1"/>
    <property type="match status" value="1"/>
</dbReference>
<evidence type="ECO:0000256" key="3">
    <source>
        <dbReference type="ARBA" id="ARBA00012663"/>
    </source>
</evidence>
<name>A0ABT8KNC5_9BACT</name>
<feature type="domain" description="Glycoside hydrolase family 20 catalytic" evidence="6">
    <location>
        <begin position="160"/>
        <end position="513"/>
    </location>
</feature>
<dbReference type="InterPro" id="IPR025705">
    <property type="entry name" value="Beta_hexosaminidase_sua/sub"/>
</dbReference>
<sequence length="777" mass="87808">MKKIVLSIVLIFLVMACEPPKPIQVEDIAIIPQPSNISTGQGYFEIESSTMISVENETQRKVVDLFLSELEKVAGWRPEVKNESASADISLKEDSSMDREAYELTVTMDAINIKAGSPAGFFYAFQSLKQLLPTAFSAGSLQKGVEWTVPSITINDSPVFGWRGYMLDVSRHFFDKEDVKKVLDFMAELKLNRFHWHLADDQGWRVEIKSYPKLTEIGAWRVDYNVTDETISNWWGRPVQKEGDEATYGGFYTQEEVKEIIAYAKERFIEVIPEIDMPGHAQATIAAYPEIGCVNAEPYVATGGVYKNNTYNPGKEETFVFAEKMLNEVMDLFPFNYVHIGGDECNKSQWKVDPHAQRRMREEGLKDEEELQSYFIKRIEKIINARGRNMIGWDEILEGGLAPNATVMSWRGESGGITSAKAGHDVIMTPNKYCYIDLKQGHDDLEPNLGYSELLLSTSYNYKVIPEDLSQEEAKHILGIQANMWTESISDWGKLTYMTYPRLYAIAENGWTAESNQDWDDFIRRLKPQLQRLDKQGTRYAISAFNVWIDHKANEGKIAISMKTEVNGLEIRYTLDGSDPTIESSQYTGEFLLENSAVVKATTFKDGKQVGNISELNFPVHLAADAQVVYQTPYMKNKDGGGERALVDYNYGRLNNGDAAWQGFTGDMEVDIQFPQNREVNKVSMTALRFTISGIYLPEKVEVLGSEDGVNFTTLGETIQLEESHTQGRNKLTTSVDFEKTAVKVLKIKAKSVTKIPVGHHRVGEQSKIYVDEIVVE</sequence>
<dbReference type="Pfam" id="PF00728">
    <property type="entry name" value="Glyco_hydro_20"/>
    <property type="match status" value="1"/>
</dbReference>
<evidence type="ECO:0000259" key="8">
    <source>
        <dbReference type="Pfam" id="PF13290"/>
    </source>
</evidence>
<dbReference type="InterPro" id="IPR029018">
    <property type="entry name" value="Hex-like_dom2"/>
</dbReference>
<dbReference type="PROSITE" id="PS51257">
    <property type="entry name" value="PROKAR_LIPOPROTEIN"/>
    <property type="match status" value="1"/>
</dbReference>
<dbReference type="SUPFAM" id="SSF55545">
    <property type="entry name" value="beta-N-acetylhexosaminidase-like domain"/>
    <property type="match status" value="1"/>
</dbReference>
<organism evidence="9 10">
    <name type="scientific">Splendidivirga corallicola</name>
    <dbReference type="NCBI Taxonomy" id="3051826"/>
    <lineage>
        <taxon>Bacteria</taxon>
        <taxon>Pseudomonadati</taxon>
        <taxon>Bacteroidota</taxon>
        <taxon>Cytophagia</taxon>
        <taxon>Cytophagales</taxon>
        <taxon>Splendidivirgaceae</taxon>
        <taxon>Splendidivirga</taxon>
    </lineage>
</organism>
<accession>A0ABT8KNC5</accession>
<keyword evidence="4" id="KW-0378">Hydrolase</keyword>
<evidence type="ECO:0000259" key="6">
    <source>
        <dbReference type="Pfam" id="PF00728"/>
    </source>
</evidence>
<dbReference type="Gene3D" id="2.60.120.260">
    <property type="entry name" value="Galactose-binding domain-like"/>
    <property type="match status" value="1"/>
</dbReference>
<keyword evidence="5" id="KW-0326">Glycosidase</keyword>
<dbReference type="RefSeq" id="WP_346752266.1">
    <property type="nucleotide sequence ID" value="NZ_JAUJEA010000004.1"/>
</dbReference>
<keyword evidence="10" id="KW-1185">Reference proteome</keyword>
<dbReference type="Gene3D" id="3.30.379.10">
    <property type="entry name" value="Chitobiase/beta-hexosaminidase domain 2-like"/>
    <property type="match status" value="1"/>
</dbReference>
<gene>
    <name evidence="9" type="ORF">QQ008_12720</name>
</gene>
<evidence type="ECO:0000313" key="9">
    <source>
        <dbReference type="EMBL" id="MDN5202240.1"/>
    </source>
</evidence>
<evidence type="ECO:0000259" key="7">
    <source>
        <dbReference type="Pfam" id="PF02838"/>
    </source>
</evidence>
<dbReference type="InterPro" id="IPR015882">
    <property type="entry name" value="HEX_bac_N"/>
</dbReference>
<comment type="caution">
    <text evidence="9">The sequence shown here is derived from an EMBL/GenBank/DDBJ whole genome shotgun (WGS) entry which is preliminary data.</text>
</comment>
<dbReference type="InterPro" id="IPR059177">
    <property type="entry name" value="GH29D-like_dom"/>
</dbReference>
<proteinExistence type="inferred from homology"/>
<dbReference type="InterPro" id="IPR017853">
    <property type="entry name" value="GH"/>
</dbReference>
<dbReference type="CDD" id="cd06563">
    <property type="entry name" value="GH20_chitobiase-like"/>
    <property type="match status" value="1"/>
</dbReference>
<dbReference type="EC" id="3.2.1.52" evidence="3"/>
<dbReference type="PANTHER" id="PTHR22600">
    <property type="entry name" value="BETA-HEXOSAMINIDASE"/>
    <property type="match status" value="1"/>
</dbReference>
<evidence type="ECO:0000256" key="5">
    <source>
        <dbReference type="ARBA" id="ARBA00023295"/>
    </source>
</evidence>
<feature type="domain" description="GH29D-like beta-sandwich" evidence="8">
    <location>
        <begin position="557"/>
        <end position="613"/>
    </location>
</feature>
<evidence type="ECO:0000313" key="10">
    <source>
        <dbReference type="Proteomes" id="UP001172082"/>
    </source>
</evidence>
<evidence type="ECO:0000256" key="2">
    <source>
        <dbReference type="ARBA" id="ARBA00006285"/>
    </source>
</evidence>
<dbReference type="PANTHER" id="PTHR22600:SF57">
    <property type="entry name" value="BETA-N-ACETYLHEXOSAMINIDASE"/>
    <property type="match status" value="1"/>
</dbReference>
<dbReference type="InterPro" id="IPR015883">
    <property type="entry name" value="Glyco_hydro_20_cat"/>
</dbReference>
<dbReference type="Proteomes" id="UP001172082">
    <property type="component" value="Unassembled WGS sequence"/>
</dbReference>
<feature type="domain" description="Beta-hexosaminidase bacterial type N-terminal" evidence="7">
    <location>
        <begin position="28"/>
        <end position="156"/>
    </location>
</feature>
<dbReference type="Gene3D" id="3.20.20.80">
    <property type="entry name" value="Glycosidases"/>
    <property type="match status" value="1"/>
</dbReference>
<dbReference type="SUPFAM" id="SSF51445">
    <property type="entry name" value="(Trans)glycosidases"/>
    <property type="match status" value="1"/>
</dbReference>
<reference evidence="9" key="1">
    <citation type="submission" date="2023-06" db="EMBL/GenBank/DDBJ databases">
        <title>Genomic of Parafulvivirga corallium.</title>
        <authorList>
            <person name="Wang G."/>
        </authorList>
    </citation>
    <scope>NUCLEOTIDE SEQUENCE</scope>
    <source>
        <strain evidence="9">BMA10</strain>
    </source>
</reference>
<protein>
    <recommendedName>
        <fullName evidence="3">beta-N-acetylhexosaminidase</fullName>
        <ecNumber evidence="3">3.2.1.52</ecNumber>
    </recommendedName>
</protein>
<evidence type="ECO:0000256" key="1">
    <source>
        <dbReference type="ARBA" id="ARBA00001231"/>
    </source>
</evidence>
<dbReference type="PRINTS" id="PR00738">
    <property type="entry name" value="GLHYDRLASE20"/>
</dbReference>
<evidence type="ECO:0000256" key="4">
    <source>
        <dbReference type="ARBA" id="ARBA00022801"/>
    </source>
</evidence>
<dbReference type="EMBL" id="JAUJEA010000004">
    <property type="protein sequence ID" value="MDN5202240.1"/>
    <property type="molecule type" value="Genomic_DNA"/>
</dbReference>
<comment type="similarity">
    <text evidence="2">Belongs to the glycosyl hydrolase 20 family.</text>
</comment>
<dbReference type="SUPFAM" id="SSF49785">
    <property type="entry name" value="Galactose-binding domain-like"/>
    <property type="match status" value="1"/>
</dbReference>
<dbReference type="InterPro" id="IPR008979">
    <property type="entry name" value="Galactose-bd-like_sf"/>
</dbReference>